<keyword evidence="10 13" id="KW-0460">Magnesium</keyword>
<evidence type="ECO:0000256" key="11">
    <source>
        <dbReference type="ARBA" id="ARBA00023150"/>
    </source>
</evidence>
<dbReference type="SUPFAM" id="SSF63882">
    <property type="entry name" value="MoeA N-terminal region -like"/>
    <property type="match status" value="1"/>
</dbReference>
<evidence type="ECO:0000259" key="14">
    <source>
        <dbReference type="SMART" id="SM00852"/>
    </source>
</evidence>
<protein>
    <recommendedName>
        <fullName evidence="6 13">Molybdopterin molybdenumtransferase</fullName>
        <ecNumber evidence="5 13">2.10.1.1</ecNumber>
    </recommendedName>
</protein>
<evidence type="ECO:0000313" key="16">
    <source>
        <dbReference type="EMBL" id="OAI08307.1"/>
    </source>
</evidence>
<dbReference type="GO" id="GO:0046872">
    <property type="term" value="F:metal ion binding"/>
    <property type="evidence" value="ECO:0007669"/>
    <property type="project" value="UniProtKB-UniRule"/>
</dbReference>
<dbReference type="UniPathway" id="UPA00344"/>
<dbReference type="InterPro" id="IPR008284">
    <property type="entry name" value="MoCF_biosynth_CS"/>
</dbReference>
<dbReference type="PANTHER" id="PTHR10192:SF5">
    <property type="entry name" value="GEPHYRIN"/>
    <property type="match status" value="1"/>
</dbReference>
<dbReference type="InterPro" id="IPR036688">
    <property type="entry name" value="MoeA_C_domain_IV_sf"/>
</dbReference>
<evidence type="ECO:0000313" key="17">
    <source>
        <dbReference type="Proteomes" id="UP000077763"/>
    </source>
</evidence>
<evidence type="ECO:0000256" key="7">
    <source>
        <dbReference type="ARBA" id="ARBA00022505"/>
    </source>
</evidence>
<dbReference type="PROSITE" id="PS01079">
    <property type="entry name" value="MOCF_BIOSYNTHESIS_2"/>
    <property type="match status" value="1"/>
</dbReference>
<dbReference type="InterPro" id="IPR036135">
    <property type="entry name" value="MoeA_linker/N_sf"/>
</dbReference>
<keyword evidence="9 13" id="KW-0479">Metal-binding</keyword>
<evidence type="ECO:0000256" key="2">
    <source>
        <dbReference type="ARBA" id="ARBA00002901"/>
    </source>
</evidence>
<dbReference type="PANTHER" id="PTHR10192">
    <property type="entry name" value="MOLYBDOPTERIN BIOSYNTHESIS PROTEIN"/>
    <property type="match status" value="1"/>
</dbReference>
<dbReference type="InterPro" id="IPR005111">
    <property type="entry name" value="MoeA_C_domain_IV"/>
</dbReference>
<dbReference type="SUPFAM" id="SSF53218">
    <property type="entry name" value="Molybdenum cofactor biosynthesis proteins"/>
    <property type="match status" value="1"/>
</dbReference>
<dbReference type="SMART" id="SM00852">
    <property type="entry name" value="MoCF_biosynth"/>
    <property type="match status" value="1"/>
</dbReference>
<evidence type="ECO:0000256" key="6">
    <source>
        <dbReference type="ARBA" id="ARBA00021108"/>
    </source>
</evidence>
<dbReference type="Proteomes" id="UP000077763">
    <property type="component" value="Unassembled WGS sequence"/>
</dbReference>
<dbReference type="EC" id="2.10.1.1" evidence="5 13"/>
<dbReference type="OrthoDB" id="9804758at2"/>
<evidence type="ECO:0000256" key="12">
    <source>
        <dbReference type="ARBA" id="ARBA00047317"/>
    </source>
</evidence>
<evidence type="ECO:0000256" key="3">
    <source>
        <dbReference type="ARBA" id="ARBA00005046"/>
    </source>
</evidence>
<gene>
    <name evidence="16" type="ORF">A1332_07400</name>
    <name evidence="15" type="ORF">A1353_07600</name>
</gene>
<dbReference type="Gene3D" id="3.40.980.10">
    <property type="entry name" value="MoaB/Mog-like domain"/>
    <property type="match status" value="1"/>
</dbReference>
<sequence length="430" mass="46602">MRNMIDNDILHLSRPGCSDEHDPTAITVDVAQQSIIDCVKPLASTEQERLPLRQSIDRVLAEDIIAEMNVPPYDNSAMDGFALHADGIPQNGTVTLKVVGNSFAGHPFFEGCTSGECVRIMTGAMIPAGCNTVIPQEHVELLGAESIRIDGRARLGENVRFVGEDIRLGQTVLTCGRRLTAADLGLLSSLGINNVAVMRRLRVAFFSTGDELQTVGEALQPGQIYDSNRYTLFGMLSRQHCDITDLGVVGDDPMQVRNTLQLAAKSHDVIISSGGVSVGEADYIYQVLNELGDIIFWKVAMKPGRPLTFGRLQQALFFGLPGNPVAVMVSFSQFVQPALQRFGGEIARPPLILRAVTSSLLRKRAGRTEYQRGILSQASDGELTVCKTGEQGSGILRSMSQANCFIVLTADQTRVEAGSTVIVQPFASWL</sequence>
<evidence type="ECO:0000256" key="9">
    <source>
        <dbReference type="ARBA" id="ARBA00022723"/>
    </source>
</evidence>
<comment type="function">
    <text evidence="2 13">Catalyzes the insertion of molybdate into adenylated molybdopterin with the concomitant release of AMP.</text>
</comment>
<dbReference type="Gene3D" id="3.90.105.10">
    <property type="entry name" value="Molybdopterin biosynthesis moea protein, domain 2"/>
    <property type="match status" value="1"/>
</dbReference>
<keyword evidence="7 13" id="KW-0500">Molybdenum</keyword>
<comment type="similarity">
    <text evidence="4 13">Belongs to the MoeA family.</text>
</comment>
<dbReference type="AlphaFoldDB" id="A0A177MR66"/>
<dbReference type="FunFam" id="3.40.980.10:FF:000004">
    <property type="entry name" value="Molybdopterin molybdenumtransferase"/>
    <property type="match status" value="1"/>
</dbReference>
<name>A0A177MR66_METMH</name>
<evidence type="ECO:0000256" key="10">
    <source>
        <dbReference type="ARBA" id="ARBA00022842"/>
    </source>
</evidence>
<accession>A0A177MR66</accession>
<dbReference type="FunFam" id="2.40.340.10:FF:000003">
    <property type="entry name" value="Molybdopterin molybdenumtransferase"/>
    <property type="match status" value="1"/>
</dbReference>
<dbReference type="GO" id="GO:0006777">
    <property type="term" value="P:Mo-molybdopterin cofactor biosynthetic process"/>
    <property type="evidence" value="ECO:0007669"/>
    <property type="project" value="UniProtKB-UniRule"/>
</dbReference>
<evidence type="ECO:0000256" key="8">
    <source>
        <dbReference type="ARBA" id="ARBA00022679"/>
    </source>
</evidence>
<evidence type="ECO:0000256" key="1">
    <source>
        <dbReference type="ARBA" id="ARBA00001946"/>
    </source>
</evidence>
<evidence type="ECO:0000313" key="18">
    <source>
        <dbReference type="Proteomes" id="UP000078090"/>
    </source>
</evidence>
<evidence type="ECO:0000256" key="13">
    <source>
        <dbReference type="RuleBase" id="RU365090"/>
    </source>
</evidence>
<dbReference type="CDD" id="cd00887">
    <property type="entry name" value="MoeA"/>
    <property type="match status" value="1"/>
</dbReference>
<dbReference type="EMBL" id="LUUG01000045">
    <property type="protein sequence ID" value="OAI08307.1"/>
    <property type="molecule type" value="Genomic_DNA"/>
</dbReference>
<evidence type="ECO:0000313" key="15">
    <source>
        <dbReference type="EMBL" id="OAI07212.1"/>
    </source>
</evidence>
<keyword evidence="11 13" id="KW-0501">Molybdenum cofactor biosynthesis</keyword>
<dbReference type="InterPro" id="IPR001453">
    <property type="entry name" value="MoaB/Mog_dom"/>
</dbReference>
<dbReference type="InterPro" id="IPR036425">
    <property type="entry name" value="MoaB/Mog-like_dom_sf"/>
</dbReference>
<evidence type="ECO:0000256" key="4">
    <source>
        <dbReference type="ARBA" id="ARBA00010763"/>
    </source>
</evidence>
<feature type="domain" description="MoaB/Mog" evidence="14">
    <location>
        <begin position="204"/>
        <end position="341"/>
    </location>
</feature>
<reference evidence="17 18" key="1">
    <citation type="submission" date="2016-03" db="EMBL/GenBank/DDBJ databases">
        <authorList>
            <person name="Ploux O."/>
        </authorList>
    </citation>
    <scope>NUCLEOTIDE SEQUENCE [LARGE SCALE GENOMIC DNA]</scope>
    <source>
        <strain evidence="16 18">R-45363</strain>
        <strain evidence="15 17">R-45371</strain>
    </source>
</reference>
<comment type="caution">
    <text evidence="16">The sequence shown here is derived from an EMBL/GenBank/DDBJ whole genome shotgun (WGS) entry which is preliminary data.</text>
</comment>
<dbReference type="InterPro" id="IPR038987">
    <property type="entry name" value="MoeA-like"/>
</dbReference>
<keyword evidence="8 13" id="KW-0808">Transferase</keyword>
<dbReference type="GO" id="GO:0061599">
    <property type="term" value="F:molybdopterin molybdotransferase activity"/>
    <property type="evidence" value="ECO:0007669"/>
    <property type="project" value="UniProtKB-UniRule"/>
</dbReference>
<dbReference type="Pfam" id="PF00994">
    <property type="entry name" value="MoCF_biosynth"/>
    <property type="match status" value="1"/>
</dbReference>
<dbReference type="GO" id="GO:0005829">
    <property type="term" value="C:cytosol"/>
    <property type="evidence" value="ECO:0007669"/>
    <property type="project" value="TreeGrafter"/>
</dbReference>
<dbReference type="Gene3D" id="2.170.190.11">
    <property type="entry name" value="Molybdopterin biosynthesis moea protein, domain 3"/>
    <property type="match status" value="1"/>
</dbReference>
<dbReference type="Pfam" id="PF03453">
    <property type="entry name" value="MoeA_N"/>
    <property type="match status" value="1"/>
</dbReference>
<dbReference type="InterPro" id="IPR005110">
    <property type="entry name" value="MoeA_linker/N"/>
</dbReference>
<dbReference type="RefSeq" id="WP_064007085.1">
    <property type="nucleotide sequence ID" value="NZ_LUUG01000045.1"/>
</dbReference>
<dbReference type="Proteomes" id="UP000078090">
    <property type="component" value="Unassembled WGS sequence"/>
</dbReference>
<comment type="catalytic activity">
    <reaction evidence="12">
        <text>adenylyl-molybdopterin + molybdate = Mo-molybdopterin + AMP + H(+)</text>
        <dbReference type="Rhea" id="RHEA:35047"/>
        <dbReference type="ChEBI" id="CHEBI:15378"/>
        <dbReference type="ChEBI" id="CHEBI:36264"/>
        <dbReference type="ChEBI" id="CHEBI:62727"/>
        <dbReference type="ChEBI" id="CHEBI:71302"/>
        <dbReference type="ChEBI" id="CHEBI:456215"/>
        <dbReference type="EC" id="2.10.1.1"/>
    </reaction>
</comment>
<dbReference type="NCBIfam" id="TIGR00177">
    <property type="entry name" value="molyb_syn"/>
    <property type="match status" value="1"/>
</dbReference>
<comment type="cofactor">
    <cofactor evidence="1 13">
        <name>Mg(2+)</name>
        <dbReference type="ChEBI" id="CHEBI:18420"/>
    </cofactor>
</comment>
<dbReference type="Gene3D" id="2.40.340.10">
    <property type="entry name" value="MoeA, C-terminal, domain IV"/>
    <property type="match status" value="1"/>
</dbReference>
<dbReference type="NCBIfam" id="NF045515">
    <property type="entry name" value="Glp_gephyrin"/>
    <property type="match status" value="1"/>
</dbReference>
<organism evidence="16 18">
    <name type="scientific">Methylomonas methanica</name>
    <dbReference type="NCBI Taxonomy" id="421"/>
    <lineage>
        <taxon>Bacteria</taxon>
        <taxon>Pseudomonadati</taxon>
        <taxon>Pseudomonadota</taxon>
        <taxon>Gammaproteobacteria</taxon>
        <taxon>Methylococcales</taxon>
        <taxon>Methylococcaceae</taxon>
        <taxon>Methylomonas</taxon>
    </lineage>
</organism>
<evidence type="ECO:0000256" key="5">
    <source>
        <dbReference type="ARBA" id="ARBA00013269"/>
    </source>
</evidence>
<proteinExistence type="inferred from homology"/>
<dbReference type="EMBL" id="LUUH01000029">
    <property type="protein sequence ID" value="OAI07212.1"/>
    <property type="molecule type" value="Genomic_DNA"/>
</dbReference>
<dbReference type="SUPFAM" id="SSF63867">
    <property type="entry name" value="MoeA C-terminal domain-like"/>
    <property type="match status" value="1"/>
</dbReference>
<dbReference type="Pfam" id="PF03454">
    <property type="entry name" value="MoeA_C"/>
    <property type="match status" value="1"/>
</dbReference>
<comment type="pathway">
    <text evidence="3 13">Cofactor biosynthesis; molybdopterin biosynthesis.</text>
</comment>